<evidence type="ECO:0000256" key="3">
    <source>
        <dbReference type="ARBA" id="ARBA00022801"/>
    </source>
</evidence>
<keyword evidence="4" id="KW-0862">Zinc</keyword>
<gene>
    <name evidence="8" type="ORF">MPL3356_350073</name>
</gene>
<dbReference type="GO" id="GO:0004222">
    <property type="term" value="F:metalloendopeptidase activity"/>
    <property type="evidence" value="ECO:0007669"/>
    <property type="project" value="UniProtKB-EC"/>
</dbReference>
<evidence type="ECO:0000256" key="6">
    <source>
        <dbReference type="SAM" id="SignalP"/>
    </source>
</evidence>
<dbReference type="PANTHER" id="PTHR10127:SF780">
    <property type="entry name" value="METALLOENDOPEPTIDASE"/>
    <property type="match status" value="1"/>
</dbReference>
<dbReference type="SUPFAM" id="SSF55486">
    <property type="entry name" value="Metalloproteases ('zincins'), catalytic domain"/>
    <property type="match status" value="1"/>
</dbReference>
<keyword evidence="3 8" id="KW-0378">Hydrolase</keyword>
<evidence type="ECO:0000259" key="7">
    <source>
        <dbReference type="SMART" id="SM00235"/>
    </source>
</evidence>
<keyword evidence="5" id="KW-0482">Metalloprotease</keyword>
<dbReference type="SMART" id="SM00235">
    <property type="entry name" value="ZnMc"/>
    <property type="match status" value="1"/>
</dbReference>
<keyword evidence="2" id="KW-0479">Metal-binding</keyword>
<feature type="signal peptide" evidence="6">
    <location>
        <begin position="1"/>
        <end position="28"/>
    </location>
</feature>
<dbReference type="GO" id="GO:0006508">
    <property type="term" value="P:proteolysis"/>
    <property type="evidence" value="ECO:0007669"/>
    <property type="project" value="UniProtKB-KW"/>
</dbReference>
<protein>
    <submittedName>
        <fullName evidence="8">Putative Astacin</fullName>
        <ecNumber evidence="8">3.4.24.21</ecNumber>
    </submittedName>
</protein>
<evidence type="ECO:0000256" key="5">
    <source>
        <dbReference type="ARBA" id="ARBA00023049"/>
    </source>
</evidence>
<dbReference type="InterPro" id="IPR024079">
    <property type="entry name" value="MetalloPept_cat_dom_sf"/>
</dbReference>
<dbReference type="EC" id="3.4.24.21" evidence="8"/>
<keyword evidence="6" id="KW-0732">Signal</keyword>
<reference evidence="9" key="1">
    <citation type="submission" date="2014-08" db="EMBL/GenBank/DDBJ databases">
        <authorList>
            <person name="Moulin L."/>
        </authorList>
    </citation>
    <scope>NUCLEOTIDE SEQUENCE [LARGE SCALE GENOMIC DNA]</scope>
</reference>
<dbReference type="Proteomes" id="UP000045285">
    <property type="component" value="Unassembled WGS sequence"/>
</dbReference>
<evidence type="ECO:0000313" key="8">
    <source>
        <dbReference type="EMBL" id="CDX21353.1"/>
    </source>
</evidence>
<evidence type="ECO:0000256" key="1">
    <source>
        <dbReference type="ARBA" id="ARBA00022670"/>
    </source>
</evidence>
<feature type="chain" id="PRO_5001854634" evidence="6">
    <location>
        <begin position="29"/>
        <end position="281"/>
    </location>
</feature>
<name>A0A090E3H3_MESPL</name>
<evidence type="ECO:0000256" key="4">
    <source>
        <dbReference type="ARBA" id="ARBA00022833"/>
    </source>
</evidence>
<evidence type="ECO:0000256" key="2">
    <source>
        <dbReference type="ARBA" id="ARBA00022723"/>
    </source>
</evidence>
<dbReference type="AlphaFoldDB" id="A0A090E3H3"/>
<dbReference type="EMBL" id="CCMZ01000029">
    <property type="protein sequence ID" value="CDX21353.1"/>
    <property type="molecule type" value="Genomic_DNA"/>
</dbReference>
<keyword evidence="9" id="KW-1185">Reference proteome</keyword>
<dbReference type="PANTHER" id="PTHR10127">
    <property type="entry name" value="DISCOIDIN, CUB, EGF, LAMININ , AND ZINC METALLOPROTEASE DOMAIN CONTAINING"/>
    <property type="match status" value="1"/>
</dbReference>
<accession>A0A090E3H3</accession>
<dbReference type="InterPro" id="IPR006026">
    <property type="entry name" value="Peptidase_Metallo"/>
</dbReference>
<dbReference type="Pfam" id="PF01400">
    <property type="entry name" value="Astacin"/>
    <property type="match status" value="1"/>
</dbReference>
<dbReference type="InterPro" id="IPR001506">
    <property type="entry name" value="Peptidase_M12A"/>
</dbReference>
<proteinExistence type="predicted"/>
<organism evidence="8 9">
    <name type="scientific">Mesorhizobium plurifarium</name>
    <dbReference type="NCBI Taxonomy" id="69974"/>
    <lineage>
        <taxon>Bacteria</taxon>
        <taxon>Pseudomonadati</taxon>
        <taxon>Pseudomonadota</taxon>
        <taxon>Alphaproteobacteria</taxon>
        <taxon>Hyphomicrobiales</taxon>
        <taxon>Phyllobacteriaceae</taxon>
        <taxon>Mesorhizobium</taxon>
    </lineage>
</organism>
<dbReference type="GO" id="GO:0008270">
    <property type="term" value="F:zinc ion binding"/>
    <property type="evidence" value="ECO:0007669"/>
    <property type="project" value="InterPro"/>
</dbReference>
<feature type="domain" description="Peptidase metallopeptidase" evidence="7">
    <location>
        <begin position="92"/>
        <end position="250"/>
    </location>
</feature>
<evidence type="ECO:0000313" key="9">
    <source>
        <dbReference type="Proteomes" id="UP000045285"/>
    </source>
</evidence>
<sequence>MPCRNRAIRVALMAITLVLGQQATPAGAAQQTTTQGQTVESYGGKSLLALPKKTRKSAGGEEAAPVLGGEDLIYGITKKQEKDITDRAYPLMSAKWPFNIVFVCWEERDSKFQHERELVWQAIHDTWEAKSALKFAGYNEHEKSWGFCKAGSVGIRIHIEDTGPYVKTLGKFVSGVRNGMVLNFTYRKWSPSCQDTLDYCDKAIAVHEFGHAIGFAHEQNRPDTPGECRQTDAPQGGNGDTLLTPWDIHSVMNYCNPVYANNGELSDFDVKAVQYIYGAPK</sequence>
<dbReference type="Gene3D" id="3.40.390.10">
    <property type="entry name" value="Collagenase (Catalytic Domain)"/>
    <property type="match status" value="1"/>
</dbReference>
<dbReference type="PRINTS" id="PR00480">
    <property type="entry name" value="ASTACIN"/>
</dbReference>
<keyword evidence="1" id="KW-0645">Protease</keyword>